<dbReference type="InterPro" id="IPR001506">
    <property type="entry name" value="Peptidase_M12A"/>
</dbReference>
<feature type="domain" description="Peptidase metallopeptidase" evidence="1">
    <location>
        <begin position="41"/>
        <end position="191"/>
    </location>
</feature>
<dbReference type="Gene3D" id="3.40.390.10">
    <property type="entry name" value="Collagenase (Catalytic Domain)"/>
    <property type="match status" value="1"/>
</dbReference>
<dbReference type="SUPFAM" id="SSF55486">
    <property type="entry name" value="Metalloproteases ('zincins'), catalytic domain"/>
    <property type="match status" value="1"/>
</dbReference>
<dbReference type="SUPFAM" id="SSF141086">
    <property type="entry name" value="Agglutinin HPA-like"/>
    <property type="match status" value="3"/>
</dbReference>
<dbReference type="InterPro" id="IPR006026">
    <property type="entry name" value="Peptidase_Metallo"/>
</dbReference>
<dbReference type="Pfam" id="PF09458">
    <property type="entry name" value="H_lectin"/>
    <property type="match status" value="3"/>
</dbReference>
<comment type="caution">
    <text evidence="2">The sequence shown here is derived from an EMBL/GenBank/DDBJ whole genome shotgun (WGS) entry which is preliminary data.</text>
</comment>
<gene>
    <name evidence="2" type="ORF">H2201_007938</name>
</gene>
<evidence type="ECO:0000259" key="1">
    <source>
        <dbReference type="SMART" id="SM00235"/>
    </source>
</evidence>
<dbReference type="SMART" id="SM00235">
    <property type="entry name" value="ZnMc"/>
    <property type="match status" value="1"/>
</dbReference>
<reference evidence="2" key="1">
    <citation type="submission" date="2022-10" db="EMBL/GenBank/DDBJ databases">
        <title>Culturing micro-colonial fungi from biological soil crusts in the Mojave desert and describing Neophaeococcomyces mojavensis, and introducing the new genera and species Taxawa tesnikishii.</title>
        <authorList>
            <person name="Kurbessoian T."/>
            <person name="Stajich J.E."/>
        </authorList>
    </citation>
    <scope>NUCLEOTIDE SEQUENCE</scope>
    <source>
        <strain evidence="2">TK_1</strain>
    </source>
</reference>
<dbReference type="Proteomes" id="UP001172684">
    <property type="component" value="Unassembled WGS sequence"/>
</dbReference>
<accession>A0ABQ9NHX7</accession>
<dbReference type="InterPro" id="IPR019019">
    <property type="entry name" value="H-type_lectin_domain"/>
</dbReference>
<dbReference type="PANTHER" id="PTHR46938">
    <property type="entry name" value="DISCOIDIN-1 SUBUNIT A-RELATED-RELATED"/>
    <property type="match status" value="1"/>
</dbReference>
<sequence>MADDNAPHMCIEKTIGNETLPVGNLKPSSTGSGPPSLAALYSKFWNTGKRIRVKFMSGGTPRVRQRIQYYAQLWEQYANIDFRFVADNEAADIRISFVAPFSWSLLGTDCQSALENEATMNYGWFNEDTSEQEFSRTVIHEFGHALGCVHEHQSPNAFIDWDRDAVYAEFALRGWSSSDVDNNIFNKYTAAATEESLFDINSIMMYFFPGRLVKSNVGSPVNYVLSVTDKAMINTIYPFQTRNAGSWSTLSDRPWYPPVSLNAKQIDFSPPYKLPPRLVVGLTGIDVYYGTNLRVKAYADNVKESNFKVHLDSWADTQLYSANATWVEFEDAAHEYQTGTFDTQSIHPWKKPQKKNSERIKFKRGVYDDTPNVVVWLSGFDMATGHNWRIKVYADGIDKDGFTIHLDTWADTVLYAAQASWIAYPKENQGVSRITSGSDDTSKYRPWYPAQEKNGRKISFKEGLFDKVPKVFAALNYLDFDSAKNMRIKASTPQVTTDGFTWHGDTWEDSLCYGVGVSWIAFG</sequence>
<protein>
    <recommendedName>
        <fullName evidence="1">Peptidase metallopeptidase domain-containing protein</fullName>
    </recommendedName>
</protein>
<dbReference type="InterPro" id="IPR052487">
    <property type="entry name" value="Galactose-binding_lectin"/>
</dbReference>
<dbReference type="Gene3D" id="2.60.40.2080">
    <property type="match status" value="3"/>
</dbReference>
<name>A0ABQ9NHX7_9PEZI</name>
<dbReference type="EMBL" id="JAPDRL010000092">
    <property type="protein sequence ID" value="KAJ9658043.1"/>
    <property type="molecule type" value="Genomic_DNA"/>
</dbReference>
<evidence type="ECO:0000313" key="3">
    <source>
        <dbReference type="Proteomes" id="UP001172684"/>
    </source>
</evidence>
<dbReference type="Pfam" id="PF01400">
    <property type="entry name" value="Astacin"/>
    <property type="match status" value="1"/>
</dbReference>
<proteinExistence type="predicted"/>
<organism evidence="2 3">
    <name type="scientific">Coniosporium apollinis</name>
    <dbReference type="NCBI Taxonomy" id="61459"/>
    <lineage>
        <taxon>Eukaryota</taxon>
        <taxon>Fungi</taxon>
        <taxon>Dikarya</taxon>
        <taxon>Ascomycota</taxon>
        <taxon>Pezizomycotina</taxon>
        <taxon>Dothideomycetes</taxon>
        <taxon>Dothideomycetes incertae sedis</taxon>
        <taxon>Coniosporium</taxon>
    </lineage>
</organism>
<dbReference type="InterPro" id="IPR024079">
    <property type="entry name" value="MetalloPept_cat_dom_sf"/>
</dbReference>
<dbReference type="InterPro" id="IPR037221">
    <property type="entry name" value="H-type_lectin_dom_sf"/>
</dbReference>
<evidence type="ECO:0000313" key="2">
    <source>
        <dbReference type="EMBL" id="KAJ9658043.1"/>
    </source>
</evidence>
<keyword evidence="3" id="KW-1185">Reference proteome</keyword>